<protein>
    <submittedName>
        <fullName evidence="1">Uncharacterized protein</fullName>
    </submittedName>
</protein>
<evidence type="ECO:0000313" key="1">
    <source>
        <dbReference type="EMBL" id="GIY83970.1"/>
    </source>
</evidence>
<name>A0AAV4WQW5_CAEEX</name>
<sequence length="94" mass="11213">MLLQYTYTNEFERSYDIALDTGFKNCEKAWFAIQQAKARHERKLSLINAYERHFLNLCFHRVLSYLKRRGTITNDRALLPVLLNCGNNKARYPR</sequence>
<organism evidence="1 2">
    <name type="scientific">Caerostris extrusa</name>
    <name type="common">Bark spider</name>
    <name type="synonym">Caerostris bankana</name>
    <dbReference type="NCBI Taxonomy" id="172846"/>
    <lineage>
        <taxon>Eukaryota</taxon>
        <taxon>Metazoa</taxon>
        <taxon>Ecdysozoa</taxon>
        <taxon>Arthropoda</taxon>
        <taxon>Chelicerata</taxon>
        <taxon>Arachnida</taxon>
        <taxon>Araneae</taxon>
        <taxon>Araneomorphae</taxon>
        <taxon>Entelegynae</taxon>
        <taxon>Araneoidea</taxon>
        <taxon>Araneidae</taxon>
        <taxon>Caerostris</taxon>
    </lineage>
</organism>
<dbReference type="EMBL" id="BPLR01016451">
    <property type="protein sequence ID" value="GIY83970.1"/>
    <property type="molecule type" value="Genomic_DNA"/>
</dbReference>
<evidence type="ECO:0000313" key="2">
    <source>
        <dbReference type="Proteomes" id="UP001054945"/>
    </source>
</evidence>
<reference evidence="1 2" key="1">
    <citation type="submission" date="2021-06" db="EMBL/GenBank/DDBJ databases">
        <title>Caerostris extrusa draft genome.</title>
        <authorList>
            <person name="Kono N."/>
            <person name="Arakawa K."/>
        </authorList>
    </citation>
    <scope>NUCLEOTIDE SEQUENCE [LARGE SCALE GENOMIC DNA]</scope>
</reference>
<accession>A0AAV4WQW5</accession>
<dbReference type="Proteomes" id="UP001054945">
    <property type="component" value="Unassembled WGS sequence"/>
</dbReference>
<comment type="caution">
    <text evidence="1">The sequence shown here is derived from an EMBL/GenBank/DDBJ whole genome shotgun (WGS) entry which is preliminary data.</text>
</comment>
<keyword evidence="2" id="KW-1185">Reference proteome</keyword>
<gene>
    <name evidence="1" type="ORF">CEXT_569231</name>
</gene>
<proteinExistence type="predicted"/>
<dbReference type="AlphaFoldDB" id="A0AAV4WQW5"/>